<keyword evidence="1" id="KW-0233">DNA recombination</keyword>
<keyword evidence="1" id="KW-0234">DNA repair</keyword>
<keyword evidence="1" id="KW-0378">Hydrolase</keyword>
<dbReference type="InterPro" id="IPR010285">
    <property type="entry name" value="DNA_helicase_pif1-like_DEAD"/>
</dbReference>
<proteinExistence type="inferred from homology"/>
<dbReference type="Proteomes" id="UP000198211">
    <property type="component" value="Unassembled WGS sequence"/>
</dbReference>
<keyword evidence="1" id="KW-0547">Nucleotide-binding</keyword>
<keyword evidence="1" id="KW-0347">Helicase</keyword>
<dbReference type="Gene3D" id="3.40.50.300">
    <property type="entry name" value="P-loop containing nucleotide triphosphate hydrolases"/>
    <property type="match status" value="1"/>
</dbReference>
<comment type="similarity">
    <text evidence="1">Belongs to the helicase family.</text>
</comment>
<name>A0A225W2U6_9STRA</name>
<dbReference type="GO" id="GO:0043139">
    <property type="term" value="F:5'-3' DNA helicase activity"/>
    <property type="evidence" value="ECO:0007669"/>
    <property type="project" value="UniProtKB-EC"/>
</dbReference>
<accession>A0A225W2U6</accession>
<keyword evidence="1" id="KW-0227">DNA damage</keyword>
<evidence type="ECO:0000313" key="3">
    <source>
        <dbReference type="EMBL" id="OWZ12081.1"/>
    </source>
</evidence>
<gene>
    <name evidence="3" type="ORF">PHMEG_00014809</name>
</gene>
<dbReference type="Pfam" id="PF05970">
    <property type="entry name" value="PIF1"/>
    <property type="match status" value="1"/>
</dbReference>
<evidence type="ECO:0000313" key="4">
    <source>
        <dbReference type="Proteomes" id="UP000198211"/>
    </source>
</evidence>
<dbReference type="SUPFAM" id="SSF52540">
    <property type="entry name" value="P-loop containing nucleoside triphosphate hydrolases"/>
    <property type="match status" value="1"/>
</dbReference>
<evidence type="ECO:0000259" key="2">
    <source>
        <dbReference type="Pfam" id="PF05970"/>
    </source>
</evidence>
<organism evidence="3 4">
    <name type="scientific">Phytophthora megakarya</name>
    <dbReference type="NCBI Taxonomy" id="4795"/>
    <lineage>
        <taxon>Eukaryota</taxon>
        <taxon>Sar</taxon>
        <taxon>Stramenopiles</taxon>
        <taxon>Oomycota</taxon>
        <taxon>Peronosporomycetes</taxon>
        <taxon>Peronosporales</taxon>
        <taxon>Peronosporaceae</taxon>
        <taxon>Phytophthora</taxon>
    </lineage>
</organism>
<dbReference type="OrthoDB" id="127383at2759"/>
<dbReference type="GO" id="GO:0005524">
    <property type="term" value="F:ATP binding"/>
    <property type="evidence" value="ECO:0007669"/>
    <property type="project" value="UniProtKB-KW"/>
</dbReference>
<dbReference type="GO" id="GO:0006281">
    <property type="term" value="P:DNA repair"/>
    <property type="evidence" value="ECO:0007669"/>
    <property type="project" value="UniProtKB-KW"/>
</dbReference>
<reference evidence="4" key="1">
    <citation type="submission" date="2017-03" db="EMBL/GenBank/DDBJ databases">
        <title>Phytopthora megakarya and P. palmivora, two closely related causual agents of cacao black pod achieved similar genome size and gene model numbers by different mechanisms.</title>
        <authorList>
            <person name="Ali S."/>
            <person name="Shao J."/>
            <person name="Larry D.J."/>
            <person name="Kronmiller B."/>
            <person name="Shen D."/>
            <person name="Strem M.D."/>
            <person name="Melnick R.L."/>
            <person name="Guiltinan M.J."/>
            <person name="Tyler B.M."/>
            <person name="Meinhardt L.W."/>
            <person name="Bailey B.A."/>
        </authorList>
    </citation>
    <scope>NUCLEOTIDE SEQUENCE [LARGE SCALE GENOMIC DNA]</scope>
    <source>
        <strain evidence="4">zdho120</strain>
    </source>
</reference>
<dbReference type="InterPro" id="IPR027417">
    <property type="entry name" value="P-loop_NTPase"/>
</dbReference>
<keyword evidence="1" id="KW-0067">ATP-binding</keyword>
<dbReference type="GO" id="GO:0006310">
    <property type="term" value="P:DNA recombination"/>
    <property type="evidence" value="ECO:0007669"/>
    <property type="project" value="UniProtKB-KW"/>
</dbReference>
<evidence type="ECO:0000256" key="1">
    <source>
        <dbReference type="RuleBase" id="RU363044"/>
    </source>
</evidence>
<dbReference type="AlphaFoldDB" id="A0A225W2U6"/>
<dbReference type="EC" id="5.6.2.3" evidence="1"/>
<dbReference type="EMBL" id="NBNE01001948">
    <property type="protein sequence ID" value="OWZ12081.1"/>
    <property type="molecule type" value="Genomic_DNA"/>
</dbReference>
<protein>
    <recommendedName>
        <fullName evidence="1">ATP-dependent DNA helicase</fullName>
        <ecNumber evidence="1">5.6.2.3</ecNumber>
    </recommendedName>
</protein>
<dbReference type="GO" id="GO:0016887">
    <property type="term" value="F:ATP hydrolysis activity"/>
    <property type="evidence" value="ECO:0007669"/>
    <property type="project" value="RHEA"/>
</dbReference>
<comment type="caution">
    <text evidence="3">The sequence shown here is derived from an EMBL/GenBank/DDBJ whole genome shotgun (WGS) entry which is preliminary data.</text>
</comment>
<sequence length="210" mass="22854">MKSKFSRVVLVIIDEISITDQGLLGGMDAVLRSMSKTPNKYMGGKHVILIGDFLQLLPVAGSPYKEYNLTDQIPMMLLFYVGMPVMVTHKHPELLGADIIANGAIATIVGTYPPLDEMPEIIYETGNIVIRCHDSLVEGFPEGVIGLPALKGRVSLKQIRNLARSSITVTQFALVPAFTCTIEKLQGQTCHDSVVVTPLDNRQTVTSSVS</sequence>
<comment type="catalytic activity">
    <reaction evidence="1">
        <text>ATP + H2O = ADP + phosphate + H(+)</text>
        <dbReference type="Rhea" id="RHEA:13065"/>
        <dbReference type="ChEBI" id="CHEBI:15377"/>
        <dbReference type="ChEBI" id="CHEBI:15378"/>
        <dbReference type="ChEBI" id="CHEBI:30616"/>
        <dbReference type="ChEBI" id="CHEBI:43474"/>
        <dbReference type="ChEBI" id="CHEBI:456216"/>
        <dbReference type="EC" id="5.6.2.3"/>
    </reaction>
</comment>
<dbReference type="GO" id="GO:0000723">
    <property type="term" value="P:telomere maintenance"/>
    <property type="evidence" value="ECO:0007669"/>
    <property type="project" value="InterPro"/>
</dbReference>
<comment type="cofactor">
    <cofactor evidence="1">
        <name>Mg(2+)</name>
        <dbReference type="ChEBI" id="CHEBI:18420"/>
    </cofactor>
</comment>
<keyword evidence="4" id="KW-1185">Reference proteome</keyword>
<feature type="domain" description="DNA helicase Pif1-like DEAD-box helicase" evidence="2">
    <location>
        <begin position="4"/>
        <end position="67"/>
    </location>
</feature>